<evidence type="ECO:0000313" key="2">
    <source>
        <dbReference type="EMBL" id="KRM73244.1"/>
    </source>
</evidence>
<comment type="caution">
    <text evidence="2">The sequence shown here is derived from an EMBL/GenBank/DDBJ whole genome shotgun (WGS) entry which is preliminary data.</text>
</comment>
<reference evidence="2 3" key="1">
    <citation type="journal article" date="2015" name="Genome Announc.">
        <title>Expanding the biotechnology potential of lactobacilli through comparative genomics of 213 strains and associated genera.</title>
        <authorList>
            <person name="Sun Z."/>
            <person name="Harris H.M."/>
            <person name="McCann A."/>
            <person name="Guo C."/>
            <person name="Argimon S."/>
            <person name="Zhang W."/>
            <person name="Yang X."/>
            <person name="Jeffery I.B."/>
            <person name="Cooney J.C."/>
            <person name="Kagawa T.F."/>
            <person name="Liu W."/>
            <person name="Song Y."/>
            <person name="Salvetti E."/>
            <person name="Wrobel A."/>
            <person name="Rasinkangas P."/>
            <person name="Parkhill J."/>
            <person name="Rea M.C."/>
            <person name="O'Sullivan O."/>
            <person name="Ritari J."/>
            <person name="Douillard F.P."/>
            <person name="Paul Ross R."/>
            <person name="Yang R."/>
            <person name="Briner A.E."/>
            <person name="Felis G.E."/>
            <person name="de Vos W.M."/>
            <person name="Barrangou R."/>
            <person name="Klaenhammer T.R."/>
            <person name="Caufield P.W."/>
            <person name="Cui Y."/>
            <person name="Zhang H."/>
            <person name="O'Toole P.W."/>
        </authorList>
    </citation>
    <scope>NUCLEOTIDE SEQUENCE [LARGE SCALE GENOMIC DNA]</scope>
    <source>
        <strain evidence="2 3">DSM 20515</strain>
    </source>
</reference>
<dbReference type="Gene3D" id="1.20.1250.20">
    <property type="entry name" value="MFS general substrate transporter like domains"/>
    <property type="match status" value="1"/>
</dbReference>
<keyword evidence="1" id="KW-0472">Membrane</keyword>
<accession>A0A0R2BBN9</accession>
<keyword evidence="1" id="KW-1133">Transmembrane helix</keyword>
<name>A0A0R2BBN9_SECCO</name>
<proteinExistence type="predicted"/>
<dbReference type="InterPro" id="IPR036259">
    <property type="entry name" value="MFS_trans_sf"/>
</dbReference>
<gene>
    <name evidence="2" type="ORF">FC82_GL001541</name>
</gene>
<dbReference type="EMBL" id="AYYR01000130">
    <property type="protein sequence ID" value="KRM73244.1"/>
    <property type="molecule type" value="Genomic_DNA"/>
</dbReference>
<evidence type="ECO:0000256" key="1">
    <source>
        <dbReference type="SAM" id="Phobius"/>
    </source>
</evidence>
<sequence length="131" mass="13848">MIIALAFVGLLLVGVQWLPIIVTGCLFLFGIGGGYFQPANISTIMQSGSTSNQGTIGSLQRMIQNIAIANGTAIGSTLINLTAPNLPPGIQVTWYLALFVVAIIVIAGISINYLHPEKGLSKLTNLIRLIK</sequence>
<evidence type="ECO:0000313" key="3">
    <source>
        <dbReference type="Proteomes" id="UP000051845"/>
    </source>
</evidence>
<dbReference type="SUPFAM" id="SSF103473">
    <property type="entry name" value="MFS general substrate transporter"/>
    <property type="match status" value="1"/>
</dbReference>
<dbReference type="Proteomes" id="UP000051845">
    <property type="component" value="Unassembled WGS sequence"/>
</dbReference>
<dbReference type="AlphaFoldDB" id="A0A0R2BBN9"/>
<keyword evidence="1" id="KW-0812">Transmembrane</keyword>
<feature type="transmembrane region" description="Helical" evidence="1">
    <location>
        <begin position="7"/>
        <end position="31"/>
    </location>
</feature>
<feature type="transmembrane region" description="Helical" evidence="1">
    <location>
        <begin position="94"/>
        <end position="114"/>
    </location>
</feature>
<dbReference type="RefSeq" id="WP_054762664.1">
    <property type="nucleotide sequence ID" value="NZ_AYYR01000130.1"/>
</dbReference>
<dbReference type="PATRIC" id="fig|1423733.4.peg.1620"/>
<organism evidence="2 3">
    <name type="scientific">Secundilactobacillus collinoides DSM 20515 = JCM 1123</name>
    <dbReference type="NCBI Taxonomy" id="1423733"/>
    <lineage>
        <taxon>Bacteria</taxon>
        <taxon>Bacillati</taxon>
        <taxon>Bacillota</taxon>
        <taxon>Bacilli</taxon>
        <taxon>Lactobacillales</taxon>
        <taxon>Lactobacillaceae</taxon>
        <taxon>Secundilactobacillus</taxon>
    </lineage>
</organism>
<protein>
    <submittedName>
        <fullName evidence="2">Efflux pump antibiotic resistance protein</fullName>
    </submittedName>
</protein>